<keyword evidence="6" id="KW-1185">Reference proteome</keyword>
<keyword evidence="2" id="KW-0378">Hydrolase</keyword>
<evidence type="ECO:0000259" key="4">
    <source>
        <dbReference type="Pfam" id="PF01229"/>
    </source>
</evidence>
<dbReference type="PANTHER" id="PTHR12631">
    <property type="entry name" value="ALPHA-L-IDURONIDASE"/>
    <property type="match status" value="1"/>
</dbReference>
<dbReference type="Gene3D" id="3.20.20.80">
    <property type="entry name" value="Glycosidases"/>
    <property type="match status" value="1"/>
</dbReference>
<dbReference type="InterPro" id="IPR049166">
    <property type="entry name" value="GH39_cat"/>
</dbReference>
<evidence type="ECO:0000256" key="1">
    <source>
        <dbReference type="ARBA" id="ARBA00008875"/>
    </source>
</evidence>
<dbReference type="PANTHER" id="PTHR12631:SF10">
    <property type="entry name" value="BETA-XYLOSIDASE-LIKE PROTEIN-RELATED"/>
    <property type="match status" value="1"/>
</dbReference>
<name>A0A1D3TX14_9FIRM</name>
<dbReference type="SUPFAM" id="SSF51445">
    <property type="entry name" value="(Trans)glycosidases"/>
    <property type="match status" value="1"/>
</dbReference>
<dbReference type="InterPro" id="IPR051923">
    <property type="entry name" value="Glycosyl_Hydrolase_39"/>
</dbReference>
<protein>
    <submittedName>
        <fullName evidence="5">Xylan 1,4-beta-xylosidase</fullName>
    </submittedName>
</protein>
<dbReference type="Proteomes" id="UP000199315">
    <property type="component" value="Unassembled WGS sequence"/>
</dbReference>
<evidence type="ECO:0000313" key="5">
    <source>
        <dbReference type="EMBL" id="SCP98855.1"/>
    </source>
</evidence>
<evidence type="ECO:0000256" key="3">
    <source>
        <dbReference type="ARBA" id="ARBA00023295"/>
    </source>
</evidence>
<comment type="similarity">
    <text evidence="1">Belongs to the glycosyl hydrolase 39 family.</text>
</comment>
<keyword evidence="3" id="KW-0326">Glycosidase</keyword>
<gene>
    <name evidence="5" type="ORF">SAMN05421730_102728</name>
</gene>
<dbReference type="EMBL" id="FMKA01000027">
    <property type="protein sequence ID" value="SCP98855.1"/>
    <property type="molecule type" value="Genomic_DNA"/>
</dbReference>
<dbReference type="GO" id="GO:0004553">
    <property type="term" value="F:hydrolase activity, hydrolyzing O-glycosyl compounds"/>
    <property type="evidence" value="ECO:0007669"/>
    <property type="project" value="TreeGrafter"/>
</dbReference>
<dbReference type="OrthoDB" id="9776971at2"/>
<evidence type="ECO:0000256" key="2">
    <source>
        <dbReference type="ARBA" id="ARBA00022801"/>
    </source>
</evidence>
<reference evidence="5 6" key="1">
    <citation type="submission" date="2016-09" db="EMBL/GenBank/DDBJ databases">
        <authorList>
            <person name="Capua I."/>
            <person name="De Benedictis P."/>
            <person name="Joannis T."/>
            <person name="Lombin L.H."/>
            <person name="Cattoli G."/>
        </authorList>
    </citation>
    <scope>NUCLEOTIDE SEQUENCE [LARGE SCALE GENOMIC DNA]</scope>
    <source>
        <strain evidence="5 6">GluBS11</strain>
    </source>
</reference>
<dbReference type="Gene3D" id="2.60.40.1500">
    <property type="entry name" value="Glycosyl hydrolase domain, family 39"/>
    <property type="match status" value="1"/>
</dbReference>
<dbReference type="Pfam" id="PF01229">
    <property type="entry name" value="Glyco_hydro_39"/>
    <property type="match status" value="1"/>
</dbReference>
<dbReference type="STRING" id="1619234.SAMN05421730_102728"/>
<dbReference type="InterPro" id="IPR017853">
    <property type="entry name" value="GH"/>
</dbReference>
<sequence length="200" mass="22247">MIGYYDVNYAAAGVVATLSYNEGLVEGYSYWCVSDIFEEMGLHGLPFNNEFGLVNVYGTPKPVYRLFEALHEAGTKRLTIGGEGASRTAEILGLSDGRKVMIFAYNHDIEEREIKSEDMVITLNGNVKSIQKAVIDSHTTAPFVVWEEMGKPVYPTKKQLAAIEEASILEYEDMELSGENVKLTFTAEKESVTIFKVILV</sequence>
<dbReference type="SUPFAM" id="SSF51011">
    <property type="entry name" value="Glycosyl hydrolase domain"/>
    <property type="match status" value="1"/>
</dbReference>
<dbReference type="AlphaFoldDB" id="A0A1D3TX14"/>
<feature type="domain" description="Glycosyl hydrolases family 39 N-terminal catalytic" evidence="4">
    <location>
        <begin position="4"/>
        <end position="166"/>
    </location>
</feature>
<dbReference type="RefSeq" id="WP_091236039.1">
    <property type="nucleotide sequence ID" value="NZ_FMKA01000027.1"/>
</dbReference>
<proteinExistence type="inferred from homology"/>
<accession>A0A1D3TX14</accession>
<organism evidence="5 6">
    <name type="scientific">Anaerobium acetethylicum</name>
    <dbReference type="NCBI Taxonomy" id="1619234"/>
    <lineage>
        <taxon>Bacteria</taxon>
        <taxon>Bacillati</taxon>
        <taxon>Bacillota</taxon>
        <taxon>Clostridia</taxon>
        <taxon>Lachnospirales</taxon>
        <taxon>Lachnospiraceae</taxon>
        <taxon>Anaerobium</taxon>
    </lineage>
</organism>
<evidence type="ECO:0000313" key="6">
    <source>
        <dbReference type="Proteomes" id="UP000199315"/>
    </source>
</evidence>